<dbReference type="AlphaFoldDB" id="A0A8K0RHI2"/>
<sequence>MNVELREGISRQLDTKDESVIDARLQELKTNFPDGAPYVLTHSDLILGSIMVTQGKIAAIIDWELAGYYPWWVEMYTSHVRSFNYESSRDLWDIVWKELGLSTEEIWGKKCWFRTYRGEILTVYGKPENGAFIVSCQWYITTQEEQFYYFQDVTA</sequence>
<dbReference type="PANTHER" id="PTHR21310:SF55">
    <property type="entry name" value="AMINOGLYCOSIDE PHOSPHOTRANSFERASE DOMAIN-CONTAINING PROTEIN"/>
    <property type="match status" value="1"/>
</dbReference>
<dbReference type="EMBL" id="JAGMVJ010000001">
    <property type="protein sequence ID" value="KAH7095458.1"/>
    <property type="molecule type" value="Genomic_DNA"/>
</dbReference>
<evidence type="ECO:0000313" key="2">
    <source>
        <dbReference type="EMBL" id="KAH7095458.1"/>
    </source>
</evidence>
<organism evidence="2 3">
    <name type="scientific">Paraphoma chrysanthemicola</name>
    <dbReference type="NCBI Taxonomy" id="798071"/>
    <lineage>
        <taxon>Eukaryota</taxon>
        <taxon>Fungi</taxon>
        <taxon>Dikarya</taxon>
        <taxon>Ascomycota</taxon>
        <taxon>Pezizomycotina</taxon>
        <taxon>Dothideomycetes</taxon>
        <taxon>Pleosporomycetidae</taxon>
        <taxon>Pleosporales</taxon>
        <taxon>Pleosporineae</taxon>
        <taxon>Phaeosphaeriaceae</taxon>
        <taxon>Paraphoma</taxon>
    </lineage>
</organism>
<reference evidence="2" key="1">
    <citation type="journal article" date="2021" name="Nat. Commun.">
        <title>Genetic determinants of endophytism in the Arabidopsis root mycobiome.</title>
        <authorList>
            <person name="Mesny F."/>
            <person name="Miyauchi S."/>
            <person name="Thiergart T."/>
            <person name="Pickel B."/>
            <person name="Atanasova L."/>
            <person name="Karlsson M."/>
            <person name="Huettel B."/>
            <person name="Barry K.W."/>
            <person name="Haridas S."/>
            <person name="Chen C."/>
            <person name="Bauer D."/>
            <person name="Andreopoulos W."/>
            <person name="Pangilinan J."/>
            <person name="LaButti K."/>
            <person name="Riley R."/>
            <person name="Lipzen A."/>
            <person name="Clum A."/>
            <person name="Drula E."/>
            <person name="Henrissat B."/>
            <person name="Kohler A."/>
            <person name="Grigoriev I.V."/>
            <person name="Martin F.M."/>
            <person name="Hacquard S."/>
        </authorList>
    </citation>
    <scope>NUCLEOTIDE SEQUENCE</scope>
    <source>
        <strain evidence="2">MPI-SDFR-AT-0120</strain>
    </source>
</reference>
<dbReference type="Proteomes" id="UP000813461">
    <property type="component" value="Unassembled WGS sequence"/>
</dbReference>
<dbReference type="Pfam" id="PF01636">
    <property type="entry name" value="APH"/>
    <property type="match status" value="1"/>
</dbReference>
<feature type="domain" description="Aminoglycoside phosphotransferase" evidence="1">
    <location>
        <begin position="16"/>
        <end position="77"/>
    </location>
</feature>
<comment type="caution">
    <text evidence="2">The sequence shown here is derived from an EMBL/GenBank/DDBJ whole genome shotgun (WGS) entry which is preliminary data.</text>
</comment>
<dbReference type="Gene3D" id="3.90.1200.10">
    <property type="match status" value="1"/>
</dbReference>
<dbReference type="InterPro" id="IPR011009">
    <property type="entry name" value="Kinase-like_dom_sf"/>
</dbReference>
<dbReference type="InterPro" id="IPR002575">
    <property type="entry name" value="Aminoglycoside_PTrfase"/>
</dbReference>
<proteinExistence type="predicted"/>
<dbReference type="InterPro" id="IPR051678">
    <property type="entry name" value="AGP_Transferase"/>
</dbReference>
<keyword evidence="3" id="KW-1185">Reference proteome</keyword>
<evidence type="ECO:0000259" key="1">
    <source>
        <dbReference type="Pfam" id="PF01636"/>
    </source>
</evidence>
<name>A0A8K0RHI2_9PLEO</name>
<evidence type="ECO:0000313" key="3">
    <source>
        <dbReference type="Proteomes" id="UP000813461"/>
    </source>
</evidence>
<protein>
    <recommendedName>
        <fullName evidence="1">Aminoglycoside phosphotransferase domain-containing protein</fullName>
    </recommendedName>
</protein>
<dbReference type="SUPFAM" id="SSF56112">
    <property type="entry name" value="Protein kinase-like (PK-like)"/>
    <property type="match status" value="1"/>
</dbReference>
<gene>
    <name evidence="2" type="ORF">FB567DRAFT_586779</name>
</gene>
<dbReference type="PANTHER" id="PTHR21310">
    <property type="entry name" value="AMINOGLYCOSIDE PHOSPHOTRANSFERASE-RELATED-RELATED"/>
    <property type="match status" value="1"/>
</dbReference>
<dbReference type="OrthoDB" id="2906425at2759"/>
<accession>A0A8K0RHI2</accession>